<dbReference type="InterPro" id="IPR011990">
    <property type="entry name" value="TPR-like_helical_dom_sf"/>
</dbReference>
<evidence type="ECO:0000313" key="2">
    <source>
        <dbReference type="Proteomes" id="UP001251528"/>
    </source>
</evidence>
<dbReference type="Proteomes" id="UP001251528">
    <property type="component" value="Unassembled WGS sequence"/>
</dbReference>
<organism evidence="1 2">
    <name type="scientific">Conoideocrella luteorostrata</name>
    <dbReference type="NCBI Taxonomy" id="1105319"/>
    <lineage>
        <taxon>Eukaryota</taxon>
        <taxon>Fungi</taxon>
        <taxon>Dikarya</taxon>
        <taxon>Ascomycota</taxon>
        <taxon>Pezizomycotina</taxon>
        <taxon>Sordariomycetes</taxon>
        <taxon>Hypocreomycetidae</taxon>
        <taxon>Hypocreales</taxon>
        <taxon>Clavicipitaceae</taxon>
        <taxon>Conoideocrella</taxon>
    </lineage>
</organism>
<dbReference type="Gene3D" id="1.25.40.10">
    <property type="entry name" value="Tetratricopeptide repeat domain"/>
    <property type="match status" value="1"/>
</dbReference>
<sequence length="326" mass="36995">MPEGGSNRLETNRLLVLQWLQETNTPWLLVLDNVEDPRIIRRLWPYDGPGAVIKTCGSEMTATSSPATLVLQVEPFSTEQGGELLLVQAGLSTTLQSNKDLSAEFSALLGGHTISLNVMARSIIAIKMNLGDFLTRFKQDPRSLRRRPRRRVHNLYYDKPNDLESIYLTEVGRYNACIQLLQHGFHHCKDEESIPHTNLCVMMGHVFCERGQGKRAFKYNDVVLRVRQQHLDPMHSEVAMPLSNSALSMVGCGQSLEEVTAMLKRSLEIDLHNPAEHHSKVLHLRHFNTAFALRALGRLEDAREHVDLATRYSVQEFGDKSRYLTM</sequence>
<protein>
    <submittedName>
        <fullName evidence="1">Uncharacterized protein</fullName>
    </submittedName>
</protein>
<dbReference type="EMBL" id="JASWJB010000170">
    <property type="protein sequence ID" value="KAK2594394.1"/>
    <property type="molecule type" value="Genomic_DNA"/>
</dbReference>
<evidence type="ECO:0000313" key="1">
    <source>
        <dbReference type="EMBL" id="KAK2594394.1"/>
    </source>
</evidence>
<keyword evidence="2" id="KW-1185">Reference proteome</keyword>
<gene>
    <name evidence="1" type="ORF">QQS21_007900</name>
</gene>
<accession>A0AAJ0CML8</accession>
<dbReference type="AlphaFoldDB" id="A0AAJ0CML8"/>
<comment type="caution">
    <text evidence="1">The sequence shown here is derived from an EMBL/GenBank/DDBJ whole genome shotgun (WGS) entry which is preliminary data.</text>
</comment>
<proteinExistence type="predicted"/>
<name>A0AAJ0CML8_9HYPO</name>
<reference evidence="1" key="1">
    <citation type="submission" date="2023-06" db="EMBL/GenBank/DDBJ databases">
        <title>Conoideocrella luteorostrata (Hypocreales: Clavicipitaceae), a potential biocontrol fungus for elongate hemlock scale in United States Christmas tree production areas.</title>
        <authorList>
            <person name="Barrett H."/>
            <person name="Lovett B."/>
            <person name="Macias A.M."/>
            <person name="Stajich J.E."/>
            <person name="Kasson M.T."/>
        </authorList>
    </citation>
    <scope>NUCLEOTIDE SEQUENCE</scope>
    <source>
        <strain evidence="1">ARSEF 14590</strain>
    </source>
</reference>
<dbReference type="SUPFAM" id="SSF48452">
    <property type="entry name" value="TPR-like"/>
    <property type="match status" value="1"/>
</dbReference>